<name>A0A8S4FBI2_PLUXY</name>
<feature type="compositionally biased region" description="Polar residues" evidence="2">
    <location>
        <begin position="1618"/>
        <end position="1636"/>
    </location>
</feature>
<feature type="compositionally biased region" description="Polar residues" evidence="2">
    <location>
        <begin position="1512"/>
        <end position="1523"/>
    </location>
</feature>
<comment type="caution">
    <text evidence="3">The sequence shown here is derived from an EMBL/GenBank/DDBJ whole genome shotgun (WGS) entry which is preliminary data.</text>
</comment>
<evidence type="ECO:0000313" key="4">
    <source>
        <dbReference type="Proteomes" id="UP000653454"/>
    </source>
</evidence>
<feature type="compositionally biased region" description="Basic and acidic residues" evidence="2">
    <location>
        <begin position="310"/>
        <end position="328"/>
    </location>
</feature>
<gene>
    <name evidence="3" type="ORF">PLXY2_LOCUS8324</name>
</gene>
<feature type="compositionally biased region" description="Acidic residues" evidence="2">
    <location>
        <begin position="279"/>
        <end position="289"/>
    </location>
</feature>
<proteinExistence type="predicted"/>
<feature type="region of interest" description="Disordered" evidence="2">
    <location>
        <begin position="1014"/>
        <end position="1041"/>
    </location>
</feature>
<feature type="compositionally biased region" description="Basic and acidic residues" evidence="2">
    <location>
        <begin position="1537"/>
        <end position="1564"/>
    </location>
</feature>
<feature type="compositionally biased region" description="Basic and acidic residues" evidence="2">
    <location>
        <begin position="439"/>
        <end position="450"/>
    </location>
</feature>
<organism evidence="3 4">
    <name type="scientific">Plutella xylostella</name>
    <name type="common">Diamondback moth</name>
    <name type="synonym">Plutella maculipennis</name>
    <dbReference type="NCBI Taxonomy" id="51655"/>
    <lineage>
        <taxon>Eukaryota</taxon>
        <taxon>Metazoa</taxon>
        <taxon>Ecdysozoa</taxon>
        <taxon>Arthropoda</taxon>
        <taxon>Hexapoda</taxon>
        <taxon>Insecta</taxon>
        <taxon>Pterygota</taxon>
        <taxon>Neoptera</taxon>
        <taxon>Endopterygota</taxon>
        <taxon>Lepidoptera</taxon>
        <taxon>Glossata</taxon>
        <taxon>Ditrysia</taxon>
        <taxon>Yponomeutoidea</taxon>
        <taxon>Plutellidae</taxon>
        <taxon>Plutella</taxon>
    </lineage>
</organism>
<feature type="region of interest" description="Disordered" evidence="2">
    <location>
        <begin position="1988"/>
        <end position="2011"/>
    </location>
</feature>
<sequence length="2011" mass="221595">MAELDRFKRRFIRAVARLMRQGVPEPDMWETLSKETGRDSQELWNRMKVLCLKKLSRLLAANDSAAQVGNVARMTPTDWLMFDAVLVHEKPDVCTPDIMNTSEVRISALQQLIVLVDQYDIEKLPRDVHTRAGAWAALTTDYNVDGRECSPMLLQLRWYQLKQTTRAVFYQFWSKFRGNKRNLEQAQHLMPSQLQSVIAKRYPTLITMPFVPWEEQIQQHLVVTLEEMGASATDGNDAVRGVFDSGRFLPPDSYVHRDAKKSSDEPDLVLVEPKIDTIAVDDSDNEEADKNEPQSTTTNDDTTNLPVTKVKVEKEPVIDANVNKDTEKSVSQAPKVKQEPVDDDVEEVVDSEVDGLSNVKILEATHVQTEEIDDDNHNTSNKSNEAENAAKELEKVYNNLDNFIDNTPEVVLSDLEDDCILTGIDDNTSEINANSAVDKPNHEESIHTEDGETNTNKLHYLTETDNNAVPNPDNALMGKLTDNIITKHSEQPEIIEDDNLDDPIIIDTTADVVDKPAESELNTNKSPIFEIPDDIEIVDDGIDVDDYEDDIFQPQSCEIDTIVKPEPEESSRASEEGQEETSGKFDLKLMMFPVVYTTKLDHMSVCKDHDFESVKTVELIDCILSESKPISTKSVILTPIETPSRVLPVATEGIAVSDVTEENVPVLPVTPECTSLLPVVVEEKSRVLPLSAEDTINVRPEINEQEDSDEDSESDYATIPETSSLFQKPRVRDYNPIKLCKNPDFNTRLKWLSVGFFASERNRRLLNACHPVTIDLHSAFEPKLVNNTVRLKKNNTTSVKVSNNDTYTNTSESVIPSTMLVQSLVDKTNTNIEDLMPTPQSVNERDVINLTDGHDQALVTERKNKVISLPDIVNVRRLNQQLLTAEVAPIQLVNDANSVEEPDVKPDMNVLAQTEKQDTGNNIENEVDVKPSIEDLPVPCEVLPEAAKTTIEDTNAVSNEAVVSNEPVVEAVKAIETKHEPNVTLQSAQPLLTMEISPIRTQAPPVTVTSVPAVAGPSVTSSQPAEAARRNNKPKKKRPEATRVPWYASNATPKDTNTGVVKNTDSLIAMDTLDRMLHIIMGTPVDKVYGTIKTKNIVKMIRKGKSTLTGGNLDELELKLGFKSTDEKSGEPKAKEPVKPKPVARKRSSKSIEEDNTELSNIKKTYKCRAKTRIQPAKSTPGRGRPRKVYLEPRSPPTSQVSDADKQQNVDGIIAGITITPLNHNVPCMNEISANQPAIAEVGNNVEVSTQTMDAETDITNEIPENTANINNTPYTFEIAPAVGINVEVSAKKHSETLLNRSNDSNQYVILSDDESETSSKSSPTKPHDPCKLPLQPKPAPPPKKGVWKTNYVINSRKDLADTCPIDLGPGQVLLTTAKIPPHLMDSKVIPHQSTPEVPPVPPPAAPLPTVGPATNLLGLTKIEIPGLELPEGVSLMLGPNGDLSAVLSADVEYDANTIAEMQSVVSIVQQQISMSLKPPAAAVTDSVDLTDEPTTAKDGGVTTDSAENKTESNASLATSQEKQPIHIDEDTVVEAQSEKGESNCNEKSEAKTNDLETTERTEVENIGVQDSSENKRKQDVPDSATIDLATEDNVDTTLENRLDDNAQVGDKDRENVDTNVSEESTSKLETNTEESSCPAPAATKKSILSDLMEMSGISSEDMVPAEAPAEVVQTPTMVPQTPAPVNVPDTTSSGYTMRAELTQVKTVEALKYAAQVDGKFFKYNLKTGSVTLIKVTIEKVEKNPRPTSSLLRNSFIDLTSTEAESPRPVQVIRRGRGRPARLSKVLAKPPIIMSGHRRRGRPPRLPHILNEDYDSDSYRPPPPVLKKIVNEKVSGELNREVRELRKQRLGRKARIEAKIYLDDSDGPAMEEEYLVDSQSDDDSSKKGFVDSNLELIRDIEKRRAELHSGIITADSSDDDEPLAKKVKKKSEVIPPVPGISSASGVEDVIPLINENSSETLESNVVPIGLPHPAVPVMEVLDEDLLDCDDASQDAPDTQESEEEEECILGA</sequence>
<keyword evidence="4" id="KW-1185">Reference proteome</keyword>
<feature type="compositionally biased region" description="Basic and acidic residues" evidence="2">
    <location>
        <begin position="1124"/>
        <end position="1139"/>
    </location>
</feature>
<feature type="region of interest" description="Disordered" evidence="2">
    <location>
        <begin position="1124"/>
        <end position="1205"/>
    </location>
</feature>
<evidence type="ECO:0000313" key="3">
    <source>
        <dbReference type="EMBL" id="CAG9124846.1"/>
    </source>
</evidence>
<feature type="compositionally biased region" description="Basic and acidic residues" evidence="2">
    <location>
        <begin position="1599"/>
        <end position="1617"/>
    </location>
</feature>
<feature type="region of interest" description="Disordered" evidence="2">
    <location>
        <begin position="277"/>
        <end position="344"/>
    </location>
</feature>
<feature type="region of interest" description="Disordered" evidence="2">
    <location>
        <begin position="430"/>
        <end position="455"/>
    </location>
</feature>
<accession>A0A8S4FBI2</accession>
<feature type="region of interest" description="Disordered" evidence="2">
    <location>
        <begin position="1484"/>
        <end position="1643"/>
    </location>
</feature>
<protein>
    <submittedName>
        <fullName evidence="3">(diamondback moth) hypothetical protein</fullName>
    </submittedName>
</protein>
<dbReference type="Proteomes" id="UP000653454">
    <property type="component" value="Unassembled WGS sequence"/>
</dbReference>
<evidence type="ECO:0000256" key="2">
    <source>
        <dbReference type="SAM" id="MobiDB-lite"/>
    </source>
</evidence>
<keyword evidence="1" id="KW-0175">Coiled coil</keyword>
<feature type="region of interest" description="Disordered" evidence="2">
    <location>
        <begin position="1313"/>
        <end position="1347"/>
    </location>
</feature>
<dbReference type="EMBL" id="CAJHNJ030000030">
    <property type="protein sequence ID" value="CAG9124846.1"/>
    <property type="molecule type" value="Genomic_DNA"/>
</dbReference>
<evidence type="ECO:0000256" key="1">
    <source>
        <dbReference type="SAM" id="Coils"/>
    </source>
</evidence>
<feature type="compositionally biased region" description="Polar residues" evidence="2">
    <location>
        <begin position="293"/>
        <end position="305"/>
    </location>
</feature>
<feature type="region of interest" description="Disordered" evidence="2">
    <location>
        <begin position="562"/>
        <end position="582"/>
    </location>
</feature>
<feature type="coiled-coil region" evidence="1">
    <location>
        <begin position="376"/>
        <end position="406"/>
    </location>
</feature>
<reference evidence="3" key="1">
    <citation type="submission" date="2020-11" db="EMBL/GenBank/DDBJ databases">
        <authorList>
            <person name="Whiteford S."/>
        </authorList>
    </citation>
    <scope>NUCLEOTIDE SEQUENCE</scope>
</reference>